<proteinExistence type="predicted"/>
<feature type="domain" description="DUF6160" evidence="2">
    <location>
        <begin position="7"/>
        <end position="81"/>
    </location>
</feature>
<reference evidence="4" key="1">
    <citation type="journal article" date="2019" name="Int. J. Syst. Evol. Microbiol.">
        <title>The Global Catalogue of Microorganisms (GCM) 10K type strain sequencing project: providing services to taxonomists for standard genome sequencing and annotation.</title>
        <authorList>
            <consortium name="The Broad Institute Genomics Platform"/>
            <consortium name="The Broad Institute Genome Sequencing Center for Infectious Disease"/>
            <person name="Wu L."/>
            <person name="Ma J."/>
        </authorList>
    </citation>
    <scope>NUCLEOTIDE SEQUENCE [LARGE SCALE GENOMIC DNA]</scope>
    <source>
        <strain evidence="4">KCTC 42424</strain>
    </source>
</reference>
<dbReference type="RefSeq" id="WP_376864788.1">
    <property type="nucleotide sequence ID" value="NZ_JBHRYB010000001.1"/>
</dbReference>
<name>A0ABV7VLY6_9GAMM</name>
<evidence type="ECO:0000259" key="2">
    <source>
        <dbReference type="Pfam" id="PF19657"/>
    </source>
</evidence>
<dbReference type="Pfam" id="PF19657">
    <property type="entry name" value="DUF6160"/>
    <property type="match status" value="1"/>
</dbReference>
<sequence length="780" mass="83074">MKKFAIFSVLWPAFVNAGLVPISDSELQSINGQAGVTLENSSAFTVGEVSYTDDGNSIQLRDIQRGSQTDITQASVSRQVVDISEDGRLNIATEIAPTRLTVGSVRINDSSASFGRFQLDYSGSNQIRIGSASGDNFLEGSFQTSISDAALTWTTNGNSLSFDDIGYNANITRLGIGEAHDGALSGLRFDLDEFSYSFSTGGMKLNGVSLGTLAGELALSGNASLFAGGRNGSEGIRLDASIDILSDPNNYVRFTDDGNHLFMGNFNGRLNVDNFTFDVMPDHLLLGFDQLDGSFNADRIMIGDAANPVGALQLDFRLADASGYTNRMRFYPGIRQPLSSSLPALSQPYANRFYAGLGADSDGMSAAVEWSLANAEAAYIDNGNMVVASGIRGFGRCDLTLDIRAFDHDLNAGTPDKAAIALGMNRFQGSYSIDGMRVGRKDAPLQGGAELLLSLEVFQAMDFNLDGYSLITAGGVSGGGIQLDGDYFFTDSNIGLSIDENGQGVWATGVNYDIHLRGFQIDVSDSGLSINRREQWSTMDVDNMRWGDKVSGTSLGRIKLERFEKGSSLTINPGGAGAVCVGASAADAGSCATAGGRWEDRGNEGLTVALKAAFAAAGPTSDGSTARNRLTWENNRATDTSGKAINGSGTQIIFDGYSTNDGLGSSDSNDYGFRADLKIDVYQTKVVKKGNPATDAQVGHELIYDDDTLTTFSYVENPTDAQKARRPLGFAVQGNVSFKDFQVDRVQLKHPDVVAPQTVFSGIVMQNLNMTTNLTATPIR</sequence>
<feature type="signal peptide" evidence="1">
    <location>
        <begin position="1"/>
        <end position="17"/>
    </location>
</feature>
<evidence type="ECO:0000256" key="1">
    <source>
        <dbReference type="SAM" id="SignalP"/>
    </source>
</evidence>
<keyword evidence="1" id="KW-0732">Signal</keyword>
<accession>A0ABV7VLY6</accession>
<feature type="chain" id="PRO_5045455807" evidence="1">
    <location>
        <begin position="18"/>
        <end position="780"/>
    </location>
</feature>
<dbReference type="InterPro" id="IPR046158">
    <property type="entry name" value="DUF6160"/>
</dbReference>
<comment type="caution">
    <text evidence="3">The sequence shown here is derived from an EMBL/GenBank/DDBJ whole genome shotgun (WGS) entry which is preliminary data.</text>
</comment>
<dbReference type="EMBL" id="JBHRYB010000001">
    <property type="protein sequence ID" value="MFC3678494.1"/>
    <property type="molecule type" value="Genomic_DNA"/>
</dbReference>
<keyword evidence="4" id="KW-1185">Reference proteome</keyword>
<evidence type="ECO:0000313" key="4">
    <source>
        <dbReference type="Proteomes" id="UP001595722"/>
    </source>
</evidence>
<gene>
    <name evidence="3" type="ORF">ACFOMG_00030</name>
</gene>
<evidence type="ECO:0000313" key="3">
    <source>
        <dbReference type="EMBL" id="MFC3678494.1"/>
    </source>
</evidence>
<dbReference type="Proteomes" id="UP001595722">
    <property type="component" value="Unassembled WGS sequence"/>
</dbReference>
<organism evidence="3 4">
    <name type="scientific">Bacterioplanoides pacificum</name>
    <dbReference type="NCBI Taxonomy" id="1171596"/>
    <lineage>
        <taxon>Bacteria</taxon>
        <taxon>Pseudomonadati</taxon>
        <taxon>Pseudomonadota</taxon>
        <taxon>Gammaproteobacteria</taxon>
        <taxon>Oceanospirillales</taxon>
        <taxon>Oceanospirillaceae</taxon>
        <taxon>Bacterioplanoides</taxon>
    </lineage>
</organism>
<protein>
    <submittedName>
        <fullName evidence="3">DUF6160 family protein</fullName>
    </submittedName>
</protein>